<dbReference type="InterPro" id="IPR050058">
    <property type="entry name" value="Ala-tRNA_ligase"/>
</dbReference>
<evidence type="ECO:0000256" key="8">
    <source>
        <dbReference type="ARBA" id="ARBA00022884"/>
    </source>
</evidence>
<dbReference type="PROSITE" id="PS50860">
    <property type="entry name" value="AA_TRNA_LIGASE_II_ALA"/>
    <property type="match status" value="1"/>
</dbReference>
<dbReference type="Gene3D" id="3.30.54.20">
    <property type="match status" value="1"/>
</dbReference>
<comment type="caution">
    <text evidence="14">The sequence shown here is derived from an EMBL/GenBank/DDBJ whole genome shotgun (WGS) entry which is preliminary data.</text>
</comment>
<dbReference type="FunFam" id="3.30.980.10:FF:000004">
    <property type="entry name" value="Alanine--tRNA ligase, cytoplasmic"/>
    <property type="match status" value="1"/>
</dbReference>
<comment type="subcellular location">
    <subcellularLocation>
        <location evidence="11">Cytoplasm</location>
    </subcellularLocation>
</comment>
<feature type="binding site" evidence="11">
    <location>
        <position position="534"/>
    </location>
    <ligand>
        <name>Zn(2+)</name>
        <dbReference type="ChEBI" id="CHEBI:29105"/>
    </ligand>
</feature>
<dbReference type="Gene3D" id="3.30.930.10">
    <property type="entry name" value="Bira Bifunctional Protein, Domain 2"/>
    <property type="match status" value="1"/>
</dbReference>
<evidence type="ECO:0000256" key="7">
    <source>
        <dbReference type="ARBA" id="ARBA00022840"/>
    </source>
</evidence>
<evidence type="ECO:0000256" key="4">
    <source>
        <dbReference type="ARBA" id="ARBA00022723"/>
    </source>
</evidence>
<evidence type="ECO:0000313" key="14">
    <source>
        <dbReference type="EMBL" id="HGW91227.1"/>
    </source>
</evidence>
<protein>
    <recommendedName>
        <fullName evidence="11">Alanine--tRNA ligase</fullName>
        <ecNumber evidence="11">6.1.1.7</ecNumber>
    </recommendedName>
    <alternativeName>
        <fullName evidence="11">Alanyl-tRNA synthetase</fullName>
        <shortName evidence="11">AlaRS</shortName>
    </alternativeName>
</protein>
<dbReference type="InterPro" id="IPR018162">
    <property type="entry name" value="Ala-tRNA-ligase_IIc_anticod-bd"/>
</dbReference>
<dbReference type="Gene3D" id="3.10.310.40">
    <property type="match status" value="1"/>
</dbReference>
<keyword evidence="11" id="KW-0963">Cytoplasm</keyword>
<dbReference type="GO" id="GO:0004813">
    <property type="term" value="F:alanine-tRNA ligase activity"/>
    <property type="evidence" value="ECO:0007669"/>
    <property type="project" value="UniProtKB-UniRule"/>
</dbReference>
<dbReference type="PANTHER" id="PTHR11777">
    <property type="entry name" value="ALANYL-TRNA SYNTHETASE"/>
    <property type="match status" value="1"/>
</dbReference>
<evidence type="ECO:0000256" key="12">
    <source>
        <dbReference type="SAM" id="Coils"/>
    </source>
</evidence>
<dbReference type="GO" id="GO:0000049">
    <property type="term" value="F:tRNA binding"/>
    <property type="evidence" value="ECO:0007669"/>
    <property type="project" value="UniProtKB-KW"/>
</dbReference>
<comment type="cofactor">
    <cofactor evidence="11">
        <name>Zn(2+)</name>
        <dbReference type="ChEBI" id="CHEBI:29105"/>
    </cofactor>
    <text evidence="11">Binds 1 zinc ion per subunit.</text>
</comment>
<dbReference type="InterPro" id="IPR003156">
    <property type="entry name" value="DHHA1_dom"/>
</dbReference>
<name>A0A7C4YGG3_UNCW3</name>
<organism evidence="14">
    <name type="scientific">candidate division WOR-3 bacterium</name>
    <dbReference type="NCBI Taxonomy" id="2052148"/>
    <lineage>
        <taxon>Bacteria</taxon>
        <taxon>Bacteria division WOR-3</taxon>
    </lineage>
</organism>
<evidence type="ECO:0000256" key="1">
    <source>
        <dbReference type="ARBA" id="ARBA00008226"/>
    </source>
</evidence>
<keyword evidence="3 11" id="KW-0436">Ligase</keyword>
<keyword evidence="12" id="KW-0175">Coiled coil</keyword>
<dbReference type="Gene3D" id="3.30.980.10">
    <property type="entry name" value="Threonyl-trna Synthetase, Chain A, domain 2"/>
    <property type="match status" value="1"/>
</dbReference>
<dbReference type="InterPro" id="IPR012947">
    <property type="entry name" value="tRNA_SAD"/>
</dbReference>
<evidence type="ECO:0000256" key="5">
    <source>
        <dbReference type="ARBA" id="ARBA00022741"/>
    </source>
</evidence>
<dbReference type="HAMAP" id="MF_00036_B">
    <property type="entry name" value="Ala_tRNA_synth_B"/>
    <property type="match status" value="1"/>
</dbReference>
<evidence type="ECO:0000256" key="11">
    <source>
        <dbReference type="HAMAP-Rule" id="MF_00036"/>
    </source>
</evidence>
<dbReference type="GO" id="GO:0006419">
    <property type="term" value="P:alanyl-tRNA aminoacylation"/>
    <property type="evidence" value="ECO:0007669"/>
    <property type="project" value="UniProtKB-UniRule"/>
</dbReference>
<gene>
    <name evidence="11 14" type="primary">alaS</name>
    <name evidence="14" type="ORF">ENV67_01630</name>
</gene>
<dbReference type="SUPFAM" id="SSF50447">
    <property type="entry name" value="Translation proteins"/>
    <property type="match status" value="1"/>
</dbReference>
<dbReference type="SUPFAM" id="SSF101353">
    <property type="entry name" value="Putative anticodon-binding domain of alanyl-tRNA synthetase (AlaRS)"/>
    <property type="match status" value="1"/>
</dbReference>
<evidence type="ECO:0000256" key="10">
    <source>
        <dbReference type="ARBA" id="ARBA00023146"/>
    </source>
</evidence>
<dbReference type="InterPro" id="IPR009000">
    <property type="entry name" value="Transl_B-barrel_sf"/>
</dbReference>
<dbReference type="InterPro" id="IPR045864">
    <property type="entry name" value="aa-tRNA-synth_II/BPL/LPL"/>
</dbReference>
<dbReference type="Pfam" id="PF07973">
    <property type="entry name" value="tRNA_SAD"/>
    <property type="match status" value="1"/>
</dbReference>
<proteinExistence type="inferred from homology"/>
<keyword evidence="8 11" id="KW-0694">RNA-binding</keyword>
<keyword evidence="6 11" id="KW-0862">Zinc</keyword>
<dbReference type="SMART" id="SM00863">
    <property type="entry name" value="tRNA_SAD"/>
    <property type="match status" value="1"/>
</dbReference>
<dbReference type="InterPro" id="IPR023033">
    <property type="entry name" value="Ala_tRNA_ligase_euk/bac"/>
</dbReference>
<sequence length="846" mass="97618">MWNAQELRNTFIKFFKDKGHKVVPSSSLIPEKDPTLLFTSAGMVQFKPFWSGEKEIEYPRATSIQKCLRLSDIDRVGDTPKHDTFFEMLGNFSFGDYFKKEAISFAYEFIFKIMNIDLERMVITIHPDDEESLNIWKSLGIKEERIFKTKENFWGPAGGSGPCGPCTEMHFDLGKDYGDCNVVDENCERFIEVWNLVFPQFNYQNGEYLPLKNKGVDTGMGLERLAMVMQEKKSIFETDLFYPLIKKIEEITGKNYDDFKKEFNILADHIRALTFAISDGAYPSNEGRGYVLRRILRRGVINLHKIGMDEPTMFKLVPEVVKIMKGQYPELEDNINKVSIIIKSEEERFLQTLQRGLEILDEFTSKNDFLSGEKLFLLYDTYGFPPDLVQLLVKKEIKIDFDGFEKEMEKQREKSRRFSEFKTKEKGEWIELKDEESNFVGYEKLELETEIIAYRFSENKIHLILKETPFYAESGGQIGDKGIIEGEGFRIIVEDTQKEERGNVHIGLLEGEIKNPSVYASVDKKRRKNIMRNHTSTHILHKALKIVLGDYVKQEGSLVSFDRLRFDFSHPSPLNDDEIKKIEEIVNGVILDGRKVIVKVLPFDDAIKEGAVAIFGEKYGDIVRLVEVDGFSKELCGGTHTHNTMEILGFKIVSEKGIAAGIRRIEAITGEEFIKSYFEKDSKISFIKELLKTREENLVKRIEDLIKEKDEQEKILKEYEKKLIEMEYERIKMNQKDFENLRYVVDEVGLTKKGMRELANRFLQDNLIFGILMKKENGNVSIISFSGKDAAKRIKAQEIIMIVSKLINGGGGGKDNIAEGGGKNIEGIKIVKERFERILQEYFKGK</sequence>
<dbReference type="InterPro" id="IPR018165">
    <property type="entry name" value="Ala-tRNA-synth_IIc_core"/>
</dbReference>
<dbReference type="Pfam" id="PF01411">
    <property type="entry name" value="tRNA-synt_2c"/>
    <property type="match status" value="1"/>
</dbReference>
<keyword evidence="9 11" id="KW-0648">Protein biosynthesis</keyword>
<dbReference type="EC" id="6.1.1.7" evidence="11"/>
<dbReference type="Pfam" id="PF02272">
    <property type="entry name" value="DHHA1"/>
    <property type="match status" value="1"/>
</dbReference>
<dbReference type="InterPro" id="IPR018163">
    <property type="entry name" value="Thr/Ala-tRNA-synth_IIc_edit"/>
</dbReference>
<dbReference type="GO" id="GO:0005829">
    <property type="term" value="C:cytosol"/>
    <property type="evidence" value="ECO:0007669"/>
    <property type="project" value="TreeGrafter"/>
</dbReference>
<evidence type="ECO:0000256" key="2">
    <source>
        <dbReference type="ARBA" id="ARBA00022555"/>
    </source>
</evidence>
<dbReference type="FunFam" id="3.10.310.40:FF:000001">
    <property type="entry name" value="Alanine--tRNA ligase"/>
    <property type="match status" value="1"/>
</dbReference>
<dbReference type="SUPFAM" id="SSF55186">
    <property type="entry name" value="ThrRS/AlaRS common domain"/>
    <property type="match status" value="1"/>
</dbReference>
<dbReference type="Gene3D" id="2.40.30.130">
    <property type="match status" value="1"/>
</dbReference>
<keyword evidence="2 11" id="KW-0820">tRNA-binding</keyword>
<dbReference type="InterPro" id="IPR002318">
    <property type="entry name" value="Ala-tRNA-lgiase_IIc"/>
</dbReference>
<accession>A0A7C4YGG3</accession>
<keyword evidence="7 11" id="KW-0067">ATP-binding</keyword>
<dbReference type="EMBL" id="DTHG01000019">
    <property type="protein sequence ID" value="HGW91227.1"/>
    <property type="molecule type" value="Genomic_DNA"/>
</dbReference>
<evidence type="ECO:0000256" key="3">
    <source>
        <dbReference type="ARBA" id="ARBA00022598"/>
    </source>
</evidence>
<dbReference type="GO" id="GO:0002161">
    <property type="term" value="F:aminoacyl-tRNA deacylase activity"/>
    <property type="evidence" value="ECO:0007669"/>
    <property type="project" value="TreeGrafter"/>
</dbReference>
<dbReference type="CDD" id="cd00673">
    <property type="entry name" value="AlaRS_core"/>
    <property type="match status" value="1"/>
</dbReference>
<feature type="binding site" evidence="11">
    <location>
        <position position="636"/>
    </location>
    <ligand>
        <name>Zn(2+)</name>
        <dbReference type="ChEBI" id="CHEBI:29105"/>
    </ligand>
</feature>
<evidence type="ECO:0000256" key="6">
    <source>
        <dbReference type="ARBA" id="ARBA00022833"/>
    </source>
</evidence>
<dbReference type="PRINTS" id="PR00980">
    <property type="entry name" value="TRNASYNTHALA"/>
</dbReference>
<comment type="domain">
    <text evidence="11">Consists of three domains; the N-terminal catalytic domain, the editing domain and the C-terminal C-Ala domain. The editing domain removes incorrectly charged amino acids, while the C-Ala domain, along with tRNA(Ala), serves as a bridge to cooperatively bring together the editing and aminoacylation centers thus stimulating deacylation of misacylated tRNAs.</text>
</comment>
<keyword evidence="5 11" id="KW-0547">Nucleotide-binding</keyword>
<dbReference type="PANTHER" id="PTHR11777:SF9">
    <property type="entry name" value="ALANINE--TRNA LIGASE, CYTOPLASMIC"/>
    <property type="match status" value="1"/>
</dbReference>
<keyword evidence="4 11" id="KW-0479">Metal-binding</keyword>
<evidence type="ECO:0000256" key="9">
    <source>
        <dbReference type="ARBA" id="ARBA00022917"/>
    </source>
</evidence>
<comment type="catalytic activity">
    <reaction evidence="11">
        <text>tRNA(Ala) + L-alanine + ATP = L-alanyl-tRNA(Ala) + AMP + diphosphate</text>
        <dbReference type="Rhea" id="RHEA:12540"/>
        <dbReference type="Rhea" id="RHEA-COMP:9657"/>
        <dbReference type="Rhea" id="RHEA-COMP:9923"/>
        <dbReference type="ChEBI" id="CHEBI:30616"/>
        <dbReference type="ChEBI" id="CHEBI:33019"/>
        <dbReference type="ChEBI" id="CHEBI:57972"/>
        <dbReference type="ChEBI" id="CHEBI:78442"/>
        <dbReference type="ChEBI" id="CHEBI:78497"/>
        <dbReference type="ChEBI" id="CHEBI:456215"/>
        <dbReference type="EC" id="6.1.1.7"/>
    </reaction>
</comment>
<comment type="similarity">
    <text evidence="1 11">Belongs to the class-II aminoacyl-tRNA synthetase family.</text>
</comment>
<feature type="binding site" evidence="11">
    <location>
        <position position="640"/>
    </location>
    <ligand>
        <name>Zn(2+)</name>
        <dbReference type="ChEBI" id="CHEBI:29105"/>
    </ligand>
</feature>
<feature type="domain" description="Alanyl-transfer RNA synthetases family profile" evidence="13">
    <location>
        <begin position="2"/>
        <end position="679"/>
    </location>
</feature>
<feature type="coiled-coil region" evidence="12">
    <location>
        <begin position="688"/>
        <end position="736"/>
    </location>
</feature>
<comment type="function">
    <text evidence="11">Catalyzes the attachment of alanine to tRNA(Ala) in a two-step reaction: alanine is first activated by ATP to form Ala-AMP and then transferred to the acceptor end of tRNA(Ala). Also edits incorrectly charged Ser-tRNA(Ala) and Gly-tRNA(Ala) via its editing domain.</text>
</comment>
<dbReference type="FunFam" id="3.30.54.20:FF:000001">
    <property type="entry name" value="Alanine--tRNA ligase"/>
    <property type="match status" value="1"/>
</dbReference>
<dbReference type="NCBIfam" id="TIGR00344">
    <property type="entry name" value="alaS"/>
    <property type="match status" value="1"/>
</dbReference>
<dbReference type="GO" id="GO:0008270">
    <property type="term" value="F:zinc ion binding"/>
    <property type="evidence" value="ECO:0007669"/>
    <property type="project" value="UniProtKB-UniRule"/>
</dbReference>
<dbReference type="AlphaFoldDB" id="A0A7C4YGG3"/>
<dbReference type="GO" id="GO:0005524">
    <property type="term" value="F:ATP binding"/>
    <property type="evidence" value="ECO:0007669"/>
    <property type="project" value="UniProtKB-UniRule"/>
</dbReference>
<evidence type="ECO:0000259" key="13">
    <source>
        <dbReference type="PROSITE" id="PS50860"/>
    </source>
</evidence>
<dbReference type="SUPFAM" id="SSF55681">
    <property type="entry name" value="Class II aaRS and biotin synthetases"/>
    <property type="match status" value="1"/>
</dbReference>
<keyword evidence="10 11" id="KW-0030">Aminoacyl-tRNA synthetase</keyword>
<reference evidence="14" key="1">
    <citation type="journal article" date="2020" name="mSystems">
        <title>Genome- and Community-Level Interaction Insights into Carbon Utilization and Element Cycling Functions of Hydrothermarchaeota in Hydrothermal Sediment.</title>
        <authorList>
            <person name="Zhou Z."/>
            <person name="Liu Y."/>
            <person name="Xu W."/>
            <person name="Pan J."/>
            <person name="Luo Z.H."/>
            <person name="Li M."/>
        </authorList>
    </citation>
    <scope>NUCLEOTIDE SEQUENCE [LARGE SCALE GENOMIC DNA]</scope>
    <source>
        <strain evidence="14">SpSt-780</strain>
    </source>
</reference>
<dbReference type="InterPro" id="IPR018164">
    <property type="entry name" value="Ala-tRNA-synth_IIc_N"/>
</dbReference>
<feature type="binding site" evidence="11">
    <location>
        <position position="538"/>
    </location>
    <ligand>
        <name>Zn(2+)</name>
        <dbReference type="ChEBI" id="CHEBI:29105"/>
    </ligand>
</feature>